<organism evidence="11 12">
    <name type="scientific">Besnoitia besnoiti</name>
    <name type="common">Apicomplexan protozoan</name>
    <dbReference type="NCBI Taxonomy" id="94643"/>
    <lineage>
        <taxon>Eukaryota</taxon>
        <taxon>Sar</taxon>
        <taxon>Alveolata</taxon>
        <taxon>Apicomplexa</taxon>
        <taxon>Conoidasida</taxon>
        <taxon>Coccidia</taxon>
        <taxon>Eucoccidiorida</taxon>
        <taxon>Eimeriorina</taxon>
        <taxon>Sarcocystidae</taxon>
        <taxon>Besnoitia</taxon>
    </lineage>
</organism>
<evidence type="ECO:0000256" key="8">
    <source>
        <dbReference type="SAM" id="MobiDB-lite"/>
    </source>
</evidence>
<dbReference type="VEuPathDB" id="ToxoDB:BESB_027930"/>
<keyword evidence="4" id="KW-0653">Protein transport</keyword>
<evidence type="ECO:0000256" key="5">
    <source>
        <dbReference type="ARBA" id="ARBA00022989"/>
    </source>
</evidence>
<accession>A0A2A9LY25</accession>
<protein>
    <submittedName>
        <fullName evidence="11">Vesicle transport v-snare protein</fullName>
    </submittedName>
</protein>
<sequence length="267" mass="29905">MDHRLLDYEQEFLNSYARLKCCCTSIQSEDSSAEKRRGIANGIKSLQQAESALRQFELQARMPLEGDVPDDQRSPKARADSYRRELRQVAHDFRAIRTQVERLMLLDDDGLPPTGASPHQRMRLLTATESAQKGVHMLESSRVLALETEVLGSSIMTELRGQRETIERTSAHMGRVGEGLRVASATIQRIIQVALRRKLLIYVLVALLILTLIFIFARKVIPGNLSQSKATDKPEASTLPDIQQTSETKVAKLLLGVSVYSRTLPVL</sequence>
<dbReference type="CDD" id="cd15862">
    <property type="entry name" value="SNARE_Vti1"/>
    <property type="match status" value="1"/>
</dbReference>
<keyword evidence="5 9" id="KW-1133">Transmembrane helix</keyword>
<dbReference type="GO" id="GO:0031902">
    <property type="term" value="C:late endosome membrane"/>
    <property type="evidence" value="ECO:0007669"/>
    <property type="project" value="TreeGrafter"/>
</dbReference>
<dbReference type="Gene3D" id="1.20.5.110">
    <property type="match status" value="1"/>
</dbReference>
<keyword evidence="7 9" id="KW-0472">Membrane</keyword>
<feature type="transmembrane region" description="Helical" evidence="9">
    <location>
        <begin position="199"/>
        <end position="217"/>
    </location>
</feature>
<dbReference type="OrthoDB" id="430637at2759"/>
<comment type="subcellular location">
    <subcellularLocation>
        <location evidence="1">Membrane</location>
        <topology evidence="1">Single-pass type IV membrane protein</topology>
    </subcellularLocation>
</comment>
<evidence type="ECO:0000313" key="12">
    <source>
        <dbReference type="Proteomes" id="UP000224006"/>
    </source>
</evidence>
<dbReference type="PANTHER" id="PTHR21230">
    <property type="entry name" value="VESICLE TRANSPORT V-SNARE PROTEIN VTI1-RELATED"/>
    <property type="match status" value="1"/>
</dbReference>
<dbReference type="SUPFAM" id="SSF58038">
    <property type="entry name" value="SNARE fusion complex"/>
    <property type="match status" value="1"/>
</dbReference>
<dbReference type="GO" id="GO:0006886">
    <property type="term" value="P:intracellular protein transport"/>
    <property type="evidence" value="ECO:0007669"/>
    <property type="project" value="InterPro"/>
</dbReference>
<feature type="compositionally biased region" description="Basic and acidic residues" evidence="8">
    <location>
        <begin position="70"/>
        <end position="82"/>
    </location>
</feature>
<dbReference type="GeneID" id="40307845"/>
<dbReference type="GO" id="GO:0005789">
    <property type="term" value="C:endoplasmic reticulum membrane"/>
    <property type="evidence" value="ECO:0007669"/>
    <property type="project" value="TreeGrafter"/>
</dbReference>
<evidence type="ECO:0000256" key="1">
    <source>
        <dbReference type="ARBA" id="ARBA00004211"/>
    </source>
</evidence>
<dbReference type="Proteomes" id="UP000224006">
    <property type="component" value="Unassembled WGS sequence"/>
</dbReference>
<keyword evidence="12" id="KW-1185">Reference proteome</keyword>
<dbReference type="GO" id="GO:0012507">
    <property type="term" value="C:ER to Golgi transport vesicle membrane"/>
    <property type="evidence" value="ECO:0007669"/>
    <property type="project" value="TreeGrafter"/>
</dbReference>
<dbReference type="PANTHER" id="PTHR21230:SF26">
    <property type="entry name" value="VESICLE TRANSPORT THROUGH INTERACTION WITH T-SNARES HOMOLOG 1A"/>
    <property type="match status" value="1"/>
</dbReference>
<dbReference type="Pfam" id="PF12352">
    <property type="entry name" value="V-SNARE_C"/>
    <property type="match status" value="1"/>
</dbReference>
<evidence type="ECO:0000256" key="2">
    <source>
        <dbReference type="ARBA" id="ARBA00022448"/>
    </source>
</evidence>
<feature type="region of interest" description="Disordered" evidence="8">
    <location>
        <begin position="63"/>
        <end position="82"/>
    </location>
</feature>
<dbReference type="RefSeq" id="XP_029215367.1">
    <property type="nucleotide sequence ID" value="XM_029361467.1"/>
</dbReference>
<evidence type="ECO:0000256" key="6">
    <source>
        <dbReference type="ARBA" id="ARBA00023054"/>
    </source>
</evidence>
<dbReference type="InterPro" id="IPR007705">
    <property type="entry name" value="Vesicle_trsprt_v-SNARE_N"/>
</dbReference>
<dbReference type="GO" id="GO:0000149">
    <property type="term" value="F:SNARE binding"/>
    <property type="evidence" value="ECO:0007669"/>
    <property type="project" value="TreeGrafter"/>
</dbReference>
<keyword evidence="2" id="KW-0813">Transport</keyword>
<dbReference type="GO" id="GO:0006906">
    <property type="term" value="P:vesicle fusion"/>
    <property type="evidence" value="ECO:0007669"/>
    <property type="project" value="TreeGrafter"/>
</dbReference>
<keyword evidence="6" id="KW-0175">Coiled coil</keyword>
<evidence type="ECO:0000313" key="11">
    <source>
        <dbReference type="EMBL" id="PFH31358.1"/>
    </source>
</evidence>
<dbReference type="GO" id="GO:0005484">
    <property type="term" value="F:SNAP receptor activity"/>
    <property type="evidence" value="ECO:0007669"/>
    <property type="project" value="TreeGrafter"/>
</dbReference>
<dbReference type="AlphaFoldDB" id="A0A2A9LY25"/>
<evidence type="ECO:0000256" key="3">
    <source>
        <dbReference type="ARBA" id="ARBA00022692"/>
    </source>
</evidence>
<evidence type="ECO:0000256" key="7">
    <source>
        <dbReference type="ARBA" id="ARBA00023136"/>
    </source>
</evidence>
<dbReference type="GO" id="GO:0031201">
    <property type="term" value="C:SNARE complex"/>
    <property type="evidence" value="ECO:0007669"/>
    <property type="project" value="TreeGrafter"/>
</dbReference>
<feature type="domain" description="Vesicle transport v-SNARE N-terminal" evidence="10">
    <location>
        <begin position="3"/>
        <end position="95"/>
    </location>
</feature>
<dbReference type="GO" id="GO:0005794">
    <property type="term" value="C:Golgi apparatus"/>
    <property type="evidence" value="ECO:0007669"/>
    <property type="project" value="TreeGrafter"/>
</dbReference>
<evidence type="ECO:0000256" key="4">
    <source>
        <dbReference type="ARBA" id="ARBA00022927"/>
    </source>
</evidence>
<dbReference type="Gene3D" id="1.20.58.400">
    <property type="entry name" value="t-snare proteins"/>
    <property type="match status" value="1"/>
</dbReference>
<evidence type="ECO:0000259" key="10">
    <source>
        <dbReference type="Pfam" id="PF05008"/>
    </source>
</evidence>
<dbReference type="STRING" id="94643.A0A2A9LY25"/>
<comment type="caution">
    <text evidence="11">The sequence shown here is derived from an EMBL/GenBank/DDBJ whole genome shotgun (WGS) entry which is preliminary data.</text>
</comment>
<dbReference type="InterPro" id="IPR038407">
    <property type="entry name" value="v-SNARE_N_sf"/>
</dbReference>
<dbReference type="EMBL" id="NWUJ01000015">
    <property type="protein sequence ID" value="PFH31358.1"/>
    <property type="molecule type" value="Genomic_DNA"/>
</dbReference>
<evidence type="ECO:0000256" key="9">
    <source>
        <dbReference type="SAM" id="Phobius"/>
    </source>
</evidence>
<proteinExistence type="predicted"/>
<gene>
    <name evidence="11" type="ORF">BESB_027930</name>
</gene>
<name>A0A2A9LY25_BESBE</name>
<keyword evidence="3 9" id="KW-0812">Transmembrane</keyword>
<dbReference type="KEGG" id="bbes:BESB_027930"/>
<dbReference type="Pfam" id="PF05008">
    <property type="entry name" value="V-SNARE"/>
    <property type="match status" value="1"/>
</dbReference>
<reference evidence="11 12" key="1">
    <citation type="submission" date="2017-09" db="EMBL/GenBank/DDBJ databases">
        <title>Genome sequencing of Besnoitia besnoiti strain Bb-Ger1.</title>
        <authorList>
            <person name="Schares G."/>
            <person name="Venepally P."/>
            <person name="Lorenzi H.A."/>
        </authorList>
    </citation>
    <scope>NUCLEOTIDE SEQUENCE [LARGE SCALE GENOMIC DNA]</scope>
    <source>
        <strain evidence="11 12">Bb-Ger1</strain>
    </source>
</reference>